<evidence type="ECO:0000256" key="5">
    <source>
        <dbReference type="ARBA" id="ARBA00022533"/>
    </source>
</evidence>
<dbReference type="RefSeq" id="WP_237053856.1">
    <property type="nucleotide sequence ID" value="NZ_JAKJPO010000003.1"/>
</dbReference>
<dbReference type="Gene3D" id="1.10.10.10">
    <property type="entry name" value="Winged helix-like DNA-binding domain superfamily/Winged helix DNA-binding domain"/>
    <property type="match status" value="1"/>
</dbReference>
<dbReference type="InterPro" id="IPR036388">
    <property type="entry name" value="WH-like_DNA-bd_sf"/>
</dbReference>
<dbReference type="InterPro" id="IPR036390">
    <property type="entry name" value="WH_DNA-bd_sf"/>
</dbReference>
<dbReference type="EMBL" id="JAKJPO010000003">
    <property type="protein sequence ID" value="MCF7221423.1"/>
    <property type="molecule type" value="Genomic_DNA"/>
</dbReference>
<comment type="subcellular location">
    <subcellularLocation>
        <location evidence="1">Cytoplasm</location>
    </subcellularLocation>
</comment>
<sequence length="252" mass="27658">MNAVSLDLARLRRSCAHCSLRQLCLPGGIDAGALAQLEQLVRRTRPVRRGERLYRIGERLNAVYVASAGAFKTVSVSESGEEQLQGFHLPGELMGLDGLGEGVHRCEAEALVDANVCEVPLEQLSTVALQLPGLHQQLLRVIGQSLDRDHDHAGLLVRRQANERIALFLHGLGERYARIGEDPYRFRLPMSREDIARYLGLALETVSRGLTRLQEDGVISARGRLVEIADPKELARLAHGGDGGEPAQRGRL</sequence>
<dbReference type="InterPro" id="IPR000595">
    <property type="entry name" value="cNMP-bd_dom"/>
</dbReference>
<dbReference type="InterPro" id="IPR050397">
    <property type="entry name" value="Env_Response_Regulators"/>
</dbReference>
<dbReference type="InterPro" id="IPR014710">
    <property type="entry name" value="RmlC-like_jellyroll"/>
</dbReference>
<keyword evidence="7" id="KW-0805">Transcription regulation</keyword>
<dbReference type="InterPro" id="IPR018490">
    <property type="entry name" value="cNMP-bd_dom_sf"/>
</dbReference>
<reference evidence="14" key="1">
    <citation type="submission" date="2022-01" db="EMBL/GenBank/DDBJ databases">
        <title>Lysobacter chinensis sp. nov., a bacterium isolated from cow dung compost.</title>
        <authorList>
            <person name="Liu Y."/>
        </authorList>
    </citation>
    <scope>NUCLEOTIDE SEQUENCE</scope>
    <source>
        <strain evidence="14">TLK-CK17</strain>
    </source>
</reference>
<dbReference type="Pfam" id="PF00027">
    <property type="entry name" value="cNMP_binding"/>
    <property type="match status" value="1"/>
</dbReference>
<organism evidence="14 15">
    <name type="scientific">Marilutibacter chinensis</name>
    <dbReference type="NCBI Taxonomy" id="2912247"/>
    <lineage>
        <taxon>Bacteria</taxon>
        <taxon>Pseudomonadati</taxon>
        <taxon>Pseudomonadota</taxon>
        <taxon>Gammaproteobacteria</taxon>
        <taxon>Lysobacterales</taxon>
        <taxon>Lysobacteraceae</taxon>
        <taxon>Marilutibacter</taxon>
    </lineage>
</organism>
<evidence type="ECO:0000256" key="11">
    <source>
        <dbReference type="ARBA" id="ARBA00023163"/>
    </source>
</evidence>
<dbReference type="PANTHER" id="PTHR24567">
    <property type="entry name" value="CRP FAMILY TRANSCRIPTIONAL REGULATORY PROTEIN"/>
    <property type="match status" value="1"/>
</dbReference>
<dbReference type="PRINTS" id="PR00034">
    <property type="entry name" value="HTHCRP"/>
</dbReference>
<evidence type="ECO:0000313" key="15">
    <source>
        <dbReference type="Proteomes" id="UP001430796"/>
    </source>
</evidence>
<keyword evidence="15" id="KW-1185">Reference proteome</keyword>
<keyword evidence="6" id="KW-0973">c-di-GMP</keyword>
<dbReference type="CDD" id="cd00038">
    <property type="entry name" value="CAP_ED"/>
    <property type="match status" value="1"/>
</dbReference>
<protein>
    <recommendedName>
        <fullName evidence="3">CRP-like protein Clp</fullName>
    </recommendedName>
    <alternativeName>
        <fullName evidence="12">Catabolite activation-like protein</fullName>
    </alternativeName>
</protein>
<evidence type="ECO:0000256" key="6">
    <source>
        <dbReference type="ARBA" id="ARBA00022636"/>
    </source>
</evidence>
<dbReference type="InterPro" id="IPR012318">
    <property type="entry name" value="HTH_CRP"/>
</dbReference>
<dbReference type="Proteomes" id="UP001430796">
    <property type="component" value="Unassembled WGS sequence"/>
</dbReference>
<accession>A0ABS9HRX8</accession>
<keyword evidence="5" id="KW-0021">Allosteric enzyme</keyword>
<evidence type="ECO:0000256" key="10">
    <source>
        <dbReference type="ARBA" id="ARBA00023159"/>
    </source>
</evidence>
<evidence type="ECO:0000256" key="8">
    <source>
        <dbReference type="ARBA" id="ARBA00023026"/>
    </source>
</evidence>
<evidence type="ECO:0000313" key="14">
    <source>
        <dbReference type="EMBL" id="MCF7221423.1"/>
    </source>
</evidence>
<feature type="domain" description="HTH crp-type" evidence="13">
    <location>
        <begin position="159"/>
        <end position="232"/>
    </location>
</feature>
<keyword evidence="4" id="KW-0678">Repressor</keyword>
<dbReference type="Pfam" id="PF13545">
    <property type="entry name" value="HTH_Crp_2"/>
    <property type="match status" value="1"/>
</dbReference>
<dbReference type="SMART" id="SM00419">
    <property type="entry name" value="HTH_CRP"/>
    <property type="match status" value="1"/>
</dbReference>
<dbReference type="InterPro" id="IPR018335">
    <property type="entry name" value="Tscrpt_reg_HTH_Crp-type_CS"/>
</dbReference>
<evidence type="ECO:0000256" key="3">
    <source>
        <dbReference type="ARBA" id="ARBA00020769"/>
    </source>
</evidence>
<dbReference type="SUPFAM" id="SSF51206">
    <property type="entry name" value="cAMP-binding domain-like"/>
    <property type="match status" value="1"/>
</dbReference>
<dbReference type="PROSITE" id="PS51063">
    <property type="entry name" value="HTH_CRP_2"/>
    <property type="match status" value="1"/>
</dbReference>
<dbReference type="PANTHER" id="PTHR24567:SF75">
    <property type="entry name" value="FUMARATE AND NITRATE REDUCTION REGULATORY PROTEIN"/>
    <property type="match status" value="1"/>
</dbReference>
<evidence type="ECO:0000256" key="2">
    <source>
        <dbReference type="ARBA" id="ARBA00011738"/>
    </source>
</evidence>
<evidence type="ECO:0000256" key="4">
    <source>
        <dbReference type="ARBA" id="ARBA00022491"/>
    </source>
</evidence>
<dbReference type="SMART" id="SM00100">
    <property type="entry name" value="cNMP"/>
    <property type="match status" value="1"/>
</dbReference>
<evidence type="ECO:0000256" key="9">
    <source>
        <dbReference type="ARBA" id="ARBA00023125"/>
    </source>
</evidence>
<dbReference type="Gene3D" id="2.60.120.10">
    <property type="entry name" value="Jelly Rolls"/>
    <property type="match status" value="1"/>
</dbReference>
<dbReference type="CDD" id="cd00092">
    <property type="entry name" value="HTH_CRP"/>
    <property type="match status" value="1"/>
</dbReference>
<reference evidence="14" key="2">
    <citation type="submission" date="2022-01" db="EMBL/GenBank/DDBJ databases">
        <authorList>
            <person name="Zhou L.Y."/>
        </authorList>
    </citation>
    <scope>NUCLEOTIDE SEQUENCE</scope>
    <source>
        <strain evidence="14">TLK-CK17</strain>
    </source>
</reference>
<comment type="subunit">
    <text evidence="2">Homodimer.</text>
</comment>
<keyword evidence="9" id="KW-0238">DNA-binding</keyword>
<comment type="caution">
    <text evidence="14">The sequence shown here is derived from an EMBL/GenBank/DDBJ whole genome shotgun (WGS) entry which is preliminary data.</text>
</comment>
<keyword evidence="8" id="KW-0843">Virulence</keyword>
<evidence type="ECO:0000256" key="12">
    <source>
        <dbReference type="ARBA" id="ARBA00031697"/>
    </source>
</evidence>
<evidence type="ECO:0000259" key="13">
    <source>
        <dbReference type="PROSITE" id="PS51063"/>
    </source>
</evidence>
<dbReference type="PROSITE" id="PS00042">
    <property type="entry name" value="HTH_CRP_1"/>
    <property type="match status" value="1"/>
</dbReference>
<dbReference type="SUPFAM" id="SSF46785">
    <property type="entry name" value="Winged helix' DNA-binding domain"/>
    <property type="match status" value="1"/>
</dbReference>
<keyword evidence="11" id="KW-0804">Transcription</keyword>
<keyword evidence="10" id="KW-0010">Activator</keyword>
<name>A0ABS9HRX8_9GAMM</name>
<proteinExistence type="predicted"/>
<gene>
    <name evidence="14" type="ORF">L3V18_06405</name>
</gene>
<evidence type="ECO:0000256" key="1">
    <source>
        <dbReference type="ARBA" id="ARBA00004496"/>
    </source>
</evidence>
<evidence type="ECO:0000256" key="7">
    <source>
        <dbReference type="ARBA" id="ARBA00023015"/>
    </source>
</evidence>